<feature type="binding site" evidence="5">
    <location>
        <begin position="106"/>
        <end position="107"/>
    </location>
    <ligand>
        <name>pyridoxal 5'-phosphate</name>
        <dbReference type="ChEBI" id="CHEBI:597326"/>
    </ligand>
</feature>
<dbReference type="InterPro" id="IPR015421">
    <property type="entry name" value="PyrdxlP-dep_Trfase_major"/>
</dbReference>
<dbReference type="GO" id="GO:0006526">
    <property type="term" value="P:L-arginine biosynthetic process"/>
    <property type="evidence" value="ECO:0007669"/>
    <property type="project" value="UniProtKB-UniRule"/>
</dbReference>
<evidence type="ECO:0000256" key="4">
    <source>
        <dbReference type="ARBA" id="ARBA00022898"/>
    </source>
</evidence>
<dbReference type="Gene3D" id="3.90.1150.10">
    <property type="entry name" value="Aspartate Aminotransferase, domain 1"/>
    <property type="match status" value="1"/>
</dbReference>
<protein>
    <recommendedName>
        <fullName evidence="5">Acetylornithine aminotransferase</fullName>
        <shortName evidence="5">ACOAT</shortName>
        <ecNumber evidence="5">2.6.1.11</ecNumber>
    </recommendedName>
</protein>
<keyword evidence="5" id="KW-0963">Cytoplasm</keyword>
<comment type="similarity">
    <text evidence="5">Belongs to the class-III pyridoxal-phosphate-dependent aminotransferase family. ArgD subfamily.</text>
</comment>
<organism evidence="6">
    <name type="scientific">uncultured Chloroflexia bacterium</name>
    <dbReference type="NCBI Taxonomy" id="1672391"/>
    <lineage>
        <taxon>Bacteria</taxon>
        <taxon>Bacillati</taxon>
        <taxon>Chloroflexota</taxon>
        <taxon>Chloroflexia</taxon>
        <taxon>environmental samples</taxon>
    </lineage>
</organism>
<dbReference type="GO" id="GO:0005737">
    <property type="term" value="C:cytoplasm"/>
    <property type="evidence" value="ECO:0007669"/>
    <property type="project" value="UniProtKB-SubCell"/>
</dbReference>
<dbReference type="SUPFAM" id="SSF53383">
    <property type="entry name" value="PLP-dependent transferases"/>
    <property type="match status" value="1"/>
</dbReference>
<dbReference type="NCBIfam" id="NF002325">
    <property type="entry name" value="PRK01278.1"/>
    <property type="match status" value="1"/>
</dbReference>
<evidence type="ECO:0000256" key="2">
    <source>
        <dbReference type="ARBA" id="ARBA00022605"/>
    </source>
</evidence>
<gene>
    <name evidence="5" type="primary">argD</name>
    <name evidence="6" type="ORF">AVDCRST_MAG26-758</name>
</gene>
<evidence type="ECO:0000256" key="1">
    <source>
        <dbReference type="ARBA" id="ARBA00022576"/>
    </source>
</evidence>
<comment type="miscellaneous">
    <text evidence="5">May also have succinyldiaminopimelate aminotransferase activity, thus carrying out the corresponding step in lysine biosynthesis.</text>
</comment>
<comment type="cofactor">
    <cofactor evidence="5">
        <name>pyridoxal 5'-phosphate</name>
        <dbReference type="ChEBI" id="CHEBI:597326"/>
    </cofactor>
    <text evidence="5">Binds 1 pyridoxal phosphate per subunit.</text>
</comment>
<dbReference type="Pfam" id="PF00202">
    <property type="entry name" value="Aminotran_3"/>
    <property type="match status" value="1"/>
</dbReference>
<dbReference type="PIRSF" id="PIRSF000521">
    <property type="entry name" value="Transaminase_4ab_Lys_Orn"/>
    <property type="match status" value="1"/>
</dbReference>
<feature type="binding site" evidence="5">
    <location>
        <position position="142"/>
    </location>
    <ligand>
        <name>N(2)-acetyl-L-ornithine</name>
        <dbReference type="ChEBI" id="CHEBI:57805"/>
    </ligand>
</feature>
<dbReference type="EC" id="2.6.1.11" evidence="5"/>
<dbReference type="HAMAP" id="MF_01107">
    <property type="entry name" value="ArgD_aminotrans_3"/>
    <property type="match status" value="1"/>
</dbReference>
<accession>A0A6J4HK18</accession>
<dbReference type="GO" id="GO:0030170">
    <property type="term" value="F:pyridoxal phosphate binding"/>
    <property type="evidence" value="ECO:0007669"/>
    <property type="project" value="InterPro"/>
</dbReference>
<dbReference type="CDD" id="cd00610">
    <property type="entry name" value="OAT_like"/>
    <property type="match status" value="1"/>
</dbReference>
<keyword evidence="4 5" id="KW-0663">Pyridoxal phosphate</keyword>
<dbReference type="InterPro" id="IPR015424">
    <property type="entry name" value="PyrdxlP-dep_Trfase"/>
</dbReference>
<dbReference type="EMBL" id="CADCTK010000180">
    <property type="protein sequence ID" value="CAA9226032.1"/>
    <property type="molecule type" value="Genomic_DNA"/>
</dbReference>
<sequence length="398" mass="42574">MQDSAQLVADGDQFFVPVYGRPPFVLDHGRGAEVWDTDGRRYLDFVAGIAVNALGHADEATVAALLEQAPKLIHTSNLYYTAPAIELGRMLVESCFADKVFFSNSGAEAVEGAFKFARKVGRERGGPEKHVIIAFEGSFHGRTMGAVAATHREKYRLPFMPVMPGVRFAPFNDVGVLEEVIGDDVCAVVVEPIQGEGGITPATDEFLRALRERCDAHGALLIADEVQCGLGRTGELWAHERSGISPDIMVIAKPLGGGLPIGAILVTDAVSAHLHAGDHGSTFAGGPLVCAAASAVFRRISDPSFLEHVRAIGDYLGSRLEELQASDQRVIELRGRGLMRGVRVDGSAADVRDAALDAGLLLVPAGDDIIRLVPPLIIEREHVDEAVSILRHALEALE</sequence>
<dbReference type="InterPro" id="IPR049704">
    <property type="entry name" value="Aminotrans_3_PPA_site"/>
</dbReference>
<comment type="pathway">
    <text evidence="5">Amino-acid biosynthesis; L-arginine biosynthesis; N(2)-acetyl-L-ornithine from L-glutamate: step 4/4.</text>
</comment>
<dbReference type="UniPathway" id="UPA00068">
    <property type="reaction ID" value="UER00109"/>
</dbReference>
<reference evidence="6" key="1">
    <citation type="submission" date="2020-02" db="EMBL/GenBank/DDBJ databases">
        <authorList>
            <person name="Meier V. D."/>
        </authorList>
    </citation>
    <scope>NUCLEOTIDE SEQUENCE</scope>
    <source>
        <strain evidence="6">AVDCRST_MAG26</strain>
    </source>
</reference>
<dbReference type="NCBIfam" id="TIGR00707">
    <property type="entry name" value="argD"/>
    <property type="match status" value="1"/>
</dbReference>
<feature type="binding site" evidence="5">
    <location>
        <position position="139"/>
    </location>
    <ligand>
        <name>pyridoxal 5'-phosphate</name>
        <dbReference type="ChEBI" id="CHEBI:597326"/>
    </ligand>
</feature>
<feature type="modified residue" description="N6-(pyridoxal phosphate)lysine" evidence="5">
    <location>
        <position position="253"/>
    </location>
</feature>
<dbReference type="PROSITE" id="PS00600">
    <property type="entry name" value="AA_TRANSFER_CLASS_3"/>
    <property type="match status" value="1"/>
</dbReference>
<keyword evidence="3 5" id="KW-0808">Transferase</keyword>
<feature type="binding site" evidence="5">
    <location>
        <position position="282"/>
    </location>
    <ligand>
        <name>pyridoxal 5'-phosphate</name>
        <dbReference type="ChEBI" id="CHEBI:597326"/>
    </ligand>
</feature>
<dbReference type="Gene3D" id="3.40.640.10">
    <property type="entry name" value="Type I PLP-dependent aspartate aminotransferase-like (Major domain)"/>
    <property type="match status" value="1"/>
</dbReference>
<comment type="catalytic activity">
    <reaction evidence="5">
        <text>N(2)-acetyl-L-ornithine + 2-oxoglutarate = N-acetyl-L-glutamate 5-semialdehyde + L-glutamate</text>
        <dbReference type="Rhea" id="RHEA:18049"/>
        <dbReference type="ChEBI" id="CHEBI:16810"/>
        <dbReference type="ChEBI" id="CHEBI:29123"/>
        <dbReference type="ChEBI" id="CHEBI:29985"/>
        <dbReference type="ChEBI" id="CHEBI:57805"/>
        <dbReference type="EC" id="2.6.1.11"/>
    </reaction>
</comment>
<dbReference type="FunFam" id="3.40.640.10:FF:000004">
    <property type="entry name" value="Acetylornithine aminotransferase"/>
    <property type="match status" value="1"/>
</dbReference>
<keyword evidence="5" id="KW-0055">Arginine biosynthesis</keyword>
<comment type="subunit">
    <text evidence="5">Homodimer.</text>
</comment>
<evidence type="ECO:0000256" key="5">
    <source>
        <dbReference type="HAMAP-Rule" id="MF_01107"/>
    </source>
</evidence>
<comment type="subcellular location">
    <subcellularLocation>
        <location evidence="5">Cytoplasm</location>
    </subcellularLocation>
</comment>
<feature type="binding site" evidence="5">
    <location>
        <begin position="224"/>
        <end position="227"/>
    </location>
    <ligand>
        <name>pyridoxal 5'-phosphate</name>
        <dbReference type="ChEBI" id="CHEBI:597326"/>
    </ligand>
</feature>
<evidence type="ECO:0000313" key="6">
    <source>
        <dbReference type="EMBL" id="CAA9226032.1"/>
    </source>
</evidence>
<dbReference type="GO" id="GO:0003992">
    <property type="term" value="F:N2-acetyl-L-ornithine:2-oxoglutarate 5-aminotransferase activity"/>
    <property type="evidence" value="ECO:0007669"/>
    <property type="project" value="UniProtKB-UniRule"/>
</dbReference>
<keyword evidence="2 5" id="KW-0028">Amino-acid biosynthesis</keyword>
<dbReference type="InterPro" id="IPR050103">
    <property type="entry name" value="Class-III_PLP-dep_AT"/>
</dbReference>
<dbReference type="GO" id="GO:0042802">
    <property type="term" value="F:identical protein binding"/>
    <property type="evidence" value="ECO:0007669"/>
    <property type="project" value="TreeGrafter"/>
</dbReference>
<dbReference type="InterPro" id="IPR015422">
    <property type="entry name" value="PyrdxlP-dep_Trfase_small"/>
</dbReference>
<evidence type="ECO:0000256" key="3">
    <source>
        <dbReference type="ARBA" id="ARBA00022679"/>
    </source>
</evidence>
<dbReference type="PANTHER" id="PTHR11986:SF79">
    <property type="entry name" value="ACETYLORNITHINE AMINOTRANSFERASE, MITOCHONDRIAL"/>
    <property type="match status" value="1"/>
</dbReference>
<proteinExistence type="inferred from homology"/>
<dbReference type="InterPro" id="IPR005814">
    <property type="entry name" value="Aminotrans_3"/>
</dbReference>
<dbReference type="AlphaFoldDB" id="A0A6J4HK18"/>
<feature type="binding site" evidence="5">
    <location>
        <position position="281"/>
    </location>
    <ligand>
        <name>N(2)-acetyl-L-ornithine</name>
        <dbReference type="ChEBI" id="CHEBI:57805"/>
    </ligand>
</feature>
<name>A0A6J4HK18_9CHLR</name>
<dbReference type="InterPro" id="IPR004636">
    <property type="entry name" value="AcOrn/SuccOrn_fam"/>
</dbReference>
<dbReference type="PANTHER" id="PTHR11986">
    <property type="entry name" value="AMINOTRANSFERASE CLASS III"/>
    <property type="match status" value="1"/>
</dbReference>
<keyword evidence="1 5" id="KW-0032">Aminotransferase</keyword>